<dbReference type="Proteomes" id="UP000447833">
    <property type="component" value="Unassembled WGS sequence"/>
</dbReference>
<dbReference type="CDD" id="cd01167">
    <property type="entry name" value="bac_FRK"/>
    <property type="match status" value="1"/>
</dbReference>
<dbReference type="Pfam" id="PF00294">
    <property type="entry name" value="PfkB"/>
    <property type="match status" value="1"/>
</dbReference>
<evidence type="ECO:0000256" key="1">
    <source>
        <dbReference type="ARBA" id="ARBA00010688"/>
    </source>
</evidence>
<organism evidence="5 6">
    <name type="scientific">Guptibacillus hwajinpoensis</name>
    <dbReference type="NCBI Taxonomy" id="208199"/>
    <lineage>
        <taxon>Bacteria</taxon>
        <taxon>Bacillati</taxon>
        <taxon>Bacillota</taxon>
        <taxon>Bacilli</taxon>
        <taxon>Bacillales</taxon>
        <taxon>Guptibacillaceae</taxon>
        <taxon>Guptibacillus</taxon>
    </lineage>
</organism>
<evidence type="ECO:0000313" key="6">
    <source>
        <dbReference type="Proteomes" id="UP000447833"/>
    </source>
</evidence>
<sequence>MNEPSILCIGELLIDFFCTDINTDLAQGQHFSKQAGGAPANVCATITTLGGRPRFVSKVGNDPFGHFLKQTMMDLTIDEWSILLDQHHSTTLAFVSMKEDGERDFVFNRGADAHLNNKELHESRWMESSIIHFGSATALLGDTLKSAYISFIQTVKEAGEFISFDPNFRKDLWKGRERDFSGAAEQCISQADFVKVIEEEGKIISGLSHLSDGVERFHRLGANTVAVTLGKGGTLVSNGKESCIVPSISVHSVDSTGAGDAFVGATLHHDQDAKALLEDFEELKNIISTSNRVGATVCTKMGAISAIRELKGRTSSC</sequence>
<proteinExistence type="inferred from homology"/>
<dbReference type="SUPFAM" id="SSF53613">
    <property type="entry name" value="Ribokinase-like"/>
    <property type="match status" value="1"/>
</dbReference>
<dbReference type="PANTHER" id="PTHR43085:SF54">
    <property type="entry name" value="PUTATIVE-RELATED"/>
    <property type="match status" value="1"/>
</dbReference>
<accession>A0A845EY82</accession>
<keyword evidence="3 5" id="KW-0418">Kinase</keyword>
<dbReference type="RefSeq" id="WP_160919162.1">
    <property type="nucleotide sequence ID" value="NZ_WMEY01000002.1"/>
</dbReference>
<dbReference type="InterPro" id="IPR011611">
    <property type="entry name" value="PfkB_dom"/>
</dbReference>
<evidence type="ECO:0000256" key="3">
    <source>
        <dbReference type="ARBA" id="ARBA00022777"/>
    </source>
</evidence>
<comment type="similarity">
    <text evidence="1">Belongs to the carbohydrate kinase PfkB family.</text>
</comment>
<protein>
    <submittedName>
        <fullName evidence="5">Carbohydrate kinase</fullName>
    </submittedName>
</protein>
<dbReference type="InterPro" id="IPR050306">
    <property type="entry name" value="PfkB_Carbo_kinase"/>
</dbReference>
<comment type="caution">
    <text evidence="5">The sequence shown here is derived from an EMBL/GenBank/DDBJ whole genome shotgun (WGS) entry which is preliminary data.</text>
</comment>
<evidence type="ECO:0000313" key="5">
    <source>
        <dbReference type="EMBL" id="MYL63485.1"/>
    </source>
</evidence>
<evidence type="ECO:0000256" key="2">
    <source>
        <dbReference type="ARBA" id="ARBA00022679"/>
    </source>
</evidence>
<dbReference type="PANTHER" id="PTHR43085">
    <property type="entry name" value="HEXOKINASE FAMILY MEMBER"/>
    <property type="match status" value="1"/>
</dbReference>
<dbReference type="InterPro" id="IPR029056">
    <property type="entry name" value="Ribokinase-like"/>
</dbReference>
<feature type="domain" description="Carbohydrate kinase PfkB" evidence="4">
    <location>
        <begin position="5"/>
        <end position="307"/>
    </location>
</feature>
<dbReference type="EMBL" id="WMEY01000002">
    <property type="protein sequence ID" value="MYL63485.1"/>
    <property type="molecule type" value="Genomic_DNA"/>
</dbReference>
<gene>
    <name evidence="5" type="ORF">GLW07_08980</name>
</gene>
<keyword evidence="2" id="KW-0808">Transferase</keyword>
<name>A0A845EY82_9BACL</name>
<dbReference type="AlphaFoldDB" id="A0A845EY82"/>
<evidence type="ECO:0000259" key="4">
    <source>
        <dbReference type="Pfam" id="PF00294"/>
    </source>
</evidence>
<dbReference type="GO" id="GO:0016301">
    <property type="term" value="F:kinase activity"/>
    <property type="evidence" value="ECO:0007669"/>
    <property type="project" value="UniProtKB-KW"/>
</dbReference>
<dbReference type="Gene3D" id="3.40.1190.20">
    <property type="match status" value="1"/>
</dbReference>
<reference evidence="5 6" key="1">
    <citation type="submission" date="2019-11" db="EMBL/GenBank/DDBJ databases">
        <title>Genome sequences of 17 halophilic strains isolated from different environments.</title>
        <authorList>
            <person name="Furrow R.E."/>
        </authorList>
    </citation>
    <scope>NUCLEOTIDE SEQUENCE [LARGE SCALE GENOMIC DNA]</scope>
    <source>
        <strain evidence="5 6">22506_14_FS</strain>
    </source>
</reference>